<proteinExistence type="predicted"/>
<protein>
    <submittedName>
        <fullName evidence="1">Uncharacterized protein</fullName>
    </submittedName>
</protein>
<gene>
    <name evidence="1" type="ORF">BDY19DRAFT_983138</name>
</gene>
<name>A0ACB8UDR9_9APHY</name>
<reference evidence="1" key="1">
    <citation type="journal article" date="2021" name="Environ. Microbiol.">
        <title>Gene family expansions and transcriptome signatures uncover fungal adaptations to wood decay.</title>
        <authorList>
            <person name="Hage H."/>
            <person name="Miyauchi S."/>
            <person name="Viragh M."/>
            <person name="Drula E."/>
            <person name="Min B."/>
            <person name="Chaduli D."/>
            <person name="Navarro D."/>
            <person name="Favel A."/>
            <person name="Norest M."/>
            <person name="Lesage-Meessen L."/>
            <person name="Balint B."/>
            <person name="Merenyi Z."/>
            <person name="de Eugenio L."/>
            <person name="Morin E."/>
            <person name="Martinez A.T."/>
            <person name="Baldrian P."/>
            <person name="Stursova M."/>
            <person name="Martinez M.J."/>
            <person name="Novotny C."/>
            <person name="Magnuson J.K."/>
            <person name="Spatafora J.W."/>
            <person name="Maurice S."/>
            <person name="Pangilinan J."/>
            <person name="Andreopoulos W."/>
            <person name="LaButti K."/>
            <person name="Hundley H."/>
            <person name="Na H."/>
            <person name="Kuo A."/>
            <person name="Barry K."/>
            <person name="Lipzen A."/>
            <person name="Henrissat B."/>
            <person name="Riley R."/>
            <person name="Ahrendt S."/>
            <person name="Nagy L.G."/>
            <person name="Grigoriev I.V."/>
            <person name="Martin F."/>
            <person name="Rosso M.N."/>
        </authorList>
    </citation>
    <scope>NUCLEOTIDE SEQUENCE</scope>
    <source>
        <strain evidence="1">CBS 384.51</strain>
    </source>
</reference>
<dbReference type="Proteomes" id="UP001055072">
    <property type="component" value="Unassembled WGS sequence"/>
</dbReference>
<dbReference type="EMBL" id="MU274903">
    <property type="protein sequence ID" value="KAI0092420.1"/>
    <property type="molecule type" value="Genomic_DNA"/>
</dbReference>
<accession>A0ACB8UDR9</accession>
<evidence type="ECO:0000313" key="1">
    <source>
        <dbReference type="EMBL" id="KAI0092420.1"/>
    </source>
</evidence>
<comment type="caution">
    <text evidence="1">The sequence shown here is derived from an EMBL/GenBank/DDBJ whole genome shotgun (WGS) entry which is preliminary data.</text>
</comment>
<organism evidence="1 2">
    <name type="scientific">Irpex rosettiformis</name>
    <dbReference type="NCBI Taxonomy" id="378272"/>
    <lineage>
        <taxon>Eukaryota</taxon>
        <taxon>Fungi</taxon>
        <taxon>Dikarya</taxon>
        <taxon>Basidiomycota</taxon>
        <taxon>Agaricomycotina</taxon>
        <taxon>Agaricomycetes</taxon>
        <taxon>Polyporales</taxon>
        <taxon>Irpicaceae</taxon>
        <taxon>Irpex</taxon>
    </lineage>
</organism>
<evidence type="ECO:0000313" key="2">
    <source>
        <dbReference type="Proteomes" id="UP001055072"/>
    </source>
</evidence>
<sequence>MEAKLAHVSALPQKDKTPAYVSLLTDTLARTDPATVKQEVHQILEVVLQDSVVTGRTVLQELGRNLSAKAIPDAEIRKEIVQDTLRVVQPRLVSYEEQVNALRLILADILETEEDWSEAAKALTGISLDAGGRTDEEKLRVYVRIVRLYLEEEDSVQAESYYNRAASLAHTTSDKELTLQFKLCQARIHDYSRRFLEAASRYHELSYVADIEEEERKHMLSAAVTCAVLAPAGPNRSRQLASLCRDERTTELQTYNILTKMFLGRILRSEEIKEFEGTLKQHQLAKISLSSSDRVASTDDDFNDPTISKRTGPSTVLDRAVMEHNLLASSKIYDNISFRGLGALLDLAPAAAETMARKMIEQQRLKGTIDQVEKLIWFDDTSDEDNAQGKAGGLGDVEQETEDTGAPYTKQWDKQIRITAANVESIVQHLTEKGLVNFATS</sequence>
<keyword evidence="2" id="KW-1185">Reference proteome</keyword>